<comment type="function">
    <text evidence="1">Putative transcription factor.</text>
</comment>
<evidence type="ECO:0000256" key="9">
    <source>
        <dbReference type="SAM" id="MobiDB-lite"/>
    </source>
</evidence>
<feature type="compositionally biased region" description="Polar residues" evidence="9">
    <location>
        <begin position="88"/>
        <end position="105"/>
    </location>
</feature>
<evidence type="ECO:0000256" key="1">
    <source>
        <dbReference type="ARBA" id="ARBA00004049"/>
    </source>
</evidence>
<feature type="region of interest" description="Disordered" evidence="9">
    <location>
        <begin position="16"/>
        <end position="40"/>
    </location>
</feature>
<dbReference type="PANTHER" id="PTHR40621:SF11">
    <property type="entry name" value="TRANSCRIPTION FACTOR KAPC-RELATED"/>
    <property type="match status" value="1"/>
</dbReference>
<evidence type="ECO:0000313" key="12">
    <source>
        <dbReference type="Proteomes" id="UP000030151"/>
    </source>
</evidence>
<dbReference type="InterPro" id="IPR004827">
    <property type="entry name" value="bZIP"/>
</dbReference>
<dbReference type="AlphaFoldDB" id="A0A014PT50"/>
<dbReference type="CDD" id="cd14688">
    <property type="entry name" value="bZIP_YAP"/>
    <property type="match status" value="1"/>
</dbReference>
<dbReference type="GO" id="GO:0001228">
    <property type="term" value="F:DNA-binding transcription activator activity, RNA polymerase II-specific"/>
    <property type="evidence" value="ECO:0007669"/>
    <property type="project" value="TreeGrafter"/>
</dbReference>
<keyword evidence="4" id="KW-0805">Transcription regulation</keyword>
<comment type="subcellular location">
    <subcellularLocation>
        <location evidence="2">Nucleus</location>
    </subcellularLocation>
</comment>
<evidence type="ECO:0000256" key="7">
    <source>
        <dbReference type="ARBA" id="ARBA00023242"/>
    </source>
</evidence>
<gene>
    <name evidence="11" type="ORF">X797_005542</name>
</gene>
<feature type="region of interest" description="Disordered" evidence="9">
    <location>
        <begin position="208"/>
        <end position="228"/>
    </location>
</feature>
<dbReference type="Gene3D" id="1.20.5.170">
    <property type="match status" value="1"/>
</dbReference>
<organism evidence="11 12">
    <name type="scientific">Metarhizium robertsii</name>
    <dbReference type="NCBI Taxonomy" id="568076"/>
    <lineage>
        <taxon>Eukaryota</taxon>
        <taxon>Fungi</taxon>
        <taxon>Dikarya</taxon>
        <taxon>Ascomycota</taxon>
        <taxon>Pezizomycotina</taxon>
        <taxon>Sordariomycetes</taxon>
        <taxon>Hypocreomycetidae</taxon>
        <taxon>Hypocreales</taxon>
        <taxon>Clavicipitaceae</taxon>
        <taxon>Metarhizium</taxon>
    </lineage>
</organism>
<dbReference type="EMBL" id="JELW01000008">
    <property type="protein sequence ID" value="EXV01446.1"/>
    <property type="molecule type" value="Genomic_DNA"/>
</dbReference>
<dbReference type="Proteomes" id="UP000030151">
    <property type="component" value="Unassembled WGS sequence"/>
</dbReference>
<evidence type="ECO:0000256" key="8">
    <source>
        <dbReference type="ARBA" id="ARBA00044067"/>
    </source>
</evidence>
<dbReference type="OrthoDB" id="2593073at2759"/>
<keyword evidence="6" id="KW-0804">Transcription</keyword>
<keyword evidence="5" id="KW-0238">DNA-binding</keyword>
<feature type="compositionally biased region" description="Polar residues" evidence="9">
    <location>
        <begin position="16"/>
        <end position="39"/>
    </location>
</feature>
<reference evidence="11 12" key="1">
    <citation type="submission" date="2014-02" db="EMBL/GenBank/DDBJ databases">
        <title>The genome sequence of the entomopathogenic fungus Metarhizium robertsii ARSEF 2575.</title>
        <authorList>
            <person name="Giuliano Garisto Donzelli B."/>
            <person name="Roe B.A."/>
            <person name="Macmil S.L."/>
            <person name="Krasnoff S.B."/>
            <person name="Gibson D.M."/>
        </authorList>
    </citation>
    <scope>NUCLEOTIDE SEQUENCE [LARGE SCALE GENOMIC DNA]</scope>
    <source>
        <strain evidence="11 12">ARSEF 2575</strain>
    </source>
</reference>
<evidence type="ECO:0000256" key="4">
    <source>
        <dbReference type="ARBA" id="ARBA00023015"/>
    </source>
</evidence>
<dbReference type="InterPro" id="IPR050936">
    <property type="entry name" value="AP-1-like"/>
</dbReference>
<feature type="region of interest" description="Disordered" evidence="9">
    <location>
        <begin position="86"/>
        <end position="175"/>
    </location>
</feature>
<protein>
    <recommendedName>
        <fullName evidence="8">Putative transcription factor kapC</fullName>
    </recommendedName>
</protein>
<proteinExistence type="inferred from homology"/>
<feature type="domain" description="BZIP" evidence="10">
    <location>
        <begin position="158"/>
        <end position="173"/>
    </location>
</feature>
<evidence type="ECO:0000313" key="11">
    <source>
        <dbReference type="EMBL" id="EXV01446.1"/>
    </source>
</evidence>
<evidence type="ECO:0000259" key="10">
    <source>
        <dbReference type="PROSITE" id="PS00036"/>
    </source>
</evidence>
<accession>A0A014PT50</accession>
<evidence type="ECO:0000256" key="2">
    <source>
        <dbReference type="ARBA" id="ARBA00004123"/>
    </source>
</evidence>
<dbReference type="InterPro" id="IPR046347">
    <property type="entry name" value="bZIP_sf"/>
</dbReference>
<name>A0A014PT50_9HYPO</name>
<dbReference type="GO" id="GO:0090575">
    <property type="term" value="C:RNA polymerase II transcription regulator complex"/>
    <property type="evidence" value="ECO:0007669"/>
    <property type="project" value="TreeGrafter"/>
</dbReference>
<sequence>MPGFNILMKNATTIHTSSMDHQSASPSSAELVPQTTATASPPIPIPWLDFLETMQTLPEPQASSMAEPHGPVAYPYLDALHQEFPVSPAQQPTSNDQTATKTKPQLAQHGIHKRHVYASPTSTASEPSAPHLSQDTQARPPRRRENRYRNAPPSVQSRRRAQNRASQRAYRERKEQRIRDLEHLLQEAHRREETLTQAYLSLRTEYERLSGEQEDRSSMGTPTPVTGETMPARLRAASVQHCSDVAGGFDFSPNAYEYADDTQQ</sequence>
<evidence type="ECO:0000256" key="3">
    <source>
        <dbReference type="ARBA" id="ARBA00007163"/>
    </source>
</evidence>
<dbReference type="PROSITE" id="PS00036">
    <property type="entry name" value="BZIP_BASIC"/>
    <property type="match status" value="1"/>
</dbReference>
<dbReference type="GO" id="GO:0000976">
    <property type="term" value="F:transcription cis-regulatory region binding"/>
    <property type="evidence" value="ECO:0007669"/>
    <property type="project" value="InterPro"/>
</dbReference>
<evidence type="ECO:0000256" key="5">
    <source>
        <dbReference type="ARBA" id="ARBA00023125"/>
    </source>
</evidence>
<dbReference type="eggNOG" id="ENOG502S175">
    <property type="taxonomic scope" value="Eukaryota"/>
</dbReference>
<evidence type="ECO:0000256" key="6">
    <source>
        <dbReference type="ARBA" id="ARBA00023163"/>
    </source>
</evidence>
<feature type="compositionally biased region" description="Basic and acidic residues" evidence="9">
    <location>
        <begin position="208"/>
        <end position="217"/>
    </location>
</feature>
<comment type="similarity">
    <text evidence="3">Belongs to the bZIP family.</text>
</comment>
<keyword evidence="7" id="KW-0539">Nucleus</keyword>
<dbReference type="HOGENOM" id="CLU_092127_0_0_1"/>
<dbReference type="SUPFAM" id="SSF57959">
    <property type="entry name" value="Leucine zipper domain"/>
    <property type="match status" value="1"/>
</dbReference>
<dbReference type="PANTHER" id="PTHR40621">
    <property type="entry name" value="TRANSCRIPTION FACTOR KAPC-RELATED"/>
    <property type="match status" value="1"/>
</dbReference>
<dbReference type="SMART" id="SM00338">
    <property type="entry name" value="BRLZ"/>
    <property type="match status" value="1"/>
</dbReference>
<comment type="caution">
    <text evidence="11">The sequence shown here is derived from an EMBL/GenBank/DDBJ whole genome shotgun (WGS) entry which is preliminary data.</text>
</comment>
<feature type="compositionally biased region" description="Low complexity" evidence="9">
    <location>
        <begin position="118"/>
        <end position="130"/>
    </location>
</feature>